<reference evidence="2" key="2">
    <citation type="journal article" date="2015" name="Fish Shellfish Immunol.">
        <title>Early steps in the European eel (Anguilla anguilla)-Vibrio vulnificus interaction in the gills: Role of the RtxA13 toxin.</title>
        <authorList>
            <person name="Callol A."/>
            <person name="Pajuelo D."/>
            <person name="Ebbesson L."/>
            <person name="Teles M."/>
            <person name="MacKenzie S."/>
            <person name="Amaro C."/>
        </authorList>
    </citation>
    <scope>NUCLEOTIDE SEQUENCE</scope>
</reference>
<keyword evidence="1" id="KW-0472">Membrane</keyword>
<dbReference type="AlphaFoldDB" id="A0A0E9Q3R9"/>
<reference evidence="2" key="1">
    <citation type="submission" date="2014-11" db="EMBL/GenBank/DDBJ databases">
        <authorList>
            <person name="Amaro Gonzalez C."/>
        </authorList>
    </citation>
    <scope>NUCLEOTIDE SEQUENCE</scope>
</reference>
<proteinExistence type="predicted"/>
<keyword evidence="1" id="KW-0812">Transmembrane</keyword>
<feature type="transmembrane region" description="Helical" evidence="1">
    <location>
        <begin position="12"/>
        <end position="37"/>
    </location>
</feature>
<accession>A0A0E9Q3R9</accession>
<evidence type="ECO:0000256" key="1">
    <source>
        <dbReference type="SAM" id="Phobius"/>
    </source>
</evidence>
<sequence>MQFSLRNPGITSYMMSLTCFIPFSINFGSYSVLLLYLNVSFKNNGRFAKDCSSTHS</sequence>
<name>A0A0E9Q3R9_ANGAN</name>
<dbReference type="EMBL" id="GBXM01097198">
    <property type="protein sequence ID" value="JAH11379.1"/>
    <property type="molecule type" value="Transcribed_RNA"/>
</dbReference>
<keyword evidence="1" id="KW-1133">Transmembrane helix</keyword>
<organism evidence="2">
    <name type="scientific">Anguilla anguilla</name>
    <name type="common">European freshwater eel</name>
    <name type="synonym">Muraena anguilla</name>
    <dbReference type="NCBI Taxonomy" id="7936"/>
    <lineage>
        <taxon>Eukaryota</taxon>
        <taxon>Metazoa</taxon>
        <taxon>Chordata</taxon>
        <taxon>Craniata</taxon>
        <taxon>Vertebrata</taxon>
        <taxon>Euteleostomi</taxon>
        <taxon>Actinopterygii</taxon>
        <taxon>Neopterygii</taxon>
        <taxon>Teleostei</taxon>
        <taxon>Anguilliformes</taxon>
        <taxon>Anguillidae</taxon>
        <taxon>Anguilla</taxon>
    </lineage>
</organism>
<evidence type="ECO:0000313" key="2">
    <source>
        <dbReference type="EMBL" id="JAH11379.1"/>
    </source>
</evidence>
<protein>
    <submittedName>
        <fullName evidence="2">Uncharacterized protein</fullName>
    </submittedName>
</protein>